<gene>
    <name evidence="3" type="ORF">J2S90_004851</name>
    <name evidence="4" type="ORF">J2S93_004870</name>
</gene>
<evidence type="ECO:0000313" key="6">
    <source>
        <dbReference type="Proteomes" id="UP001242995"/>
    </source>
</evidence>
<dbReference type="Proteomes" id="UP001230951">
    <property type="component" value="Unassembled WGS sequence"/>
</dbReference>
<dbReference type="EMBL" id="JAUSTF010000026">
    <property type="protein sequence ID" value="MDQ0183408.1"/>
    <property type="molecule type" value="Genomic_DNA"/>
</dbReference>
<keyword evidence="2" id="KW-0812">Transmembrane</keyword>
<dbReference type="AlphaFoldDB" id="A0AAW8DN83"/>
<proteinExistence type="predicted"/>
<evidence type="ECO:0000313" key="5">
    <source>
        <dbReference type="Proteomes" id="UP001230951"/>
    </source>
</evidence>
<evidence type="ECO:0008006" key="7">
    <source>
        <dbReference type="Google" id="ProtNLM"/>
    </source>
</evidence>
<feature type="region of interest" description="Disordered" evidence="1">
    <location>
        <begin position="94"/>
        <end position="117"/>
    </location>
</feature>
<organism evidence="3 6">
    <name type="scientific">Arthrobacter bambusae</name>
    <dbReference type="NCBI Taxonomy" id="1338426"/>
    <lineage>
        <taxon>Bacteria</taxon>
        <taxon>Bacillati</taxon>
        <taxon>Actinomycetota</taxon>
        <taxon>Actinomycetes</taxon>
        <taxon>Micrococcales</taxon>
        <taxon>Micrococcaceae</taxon>
        <taxon>Arthrobacter</taxon>
    </lineage>
</organism>
<evidence type="ECO:0000256" key="1">
    <source>
        <dbReference type="SAM" id="MobiDB-lite"/>
    </source>
</evidence>
<evidence type="ECO:0000313" key="4">
    <source>
        <dbReference type="EMBL" id="MDQ0183408.1"/>
    </source>
</evidence>
<reference evidence="3 5" key="1">
    <citation type="submission" date="2023-07" db="EMBL/GenBank/DDBJ databases">
        <title>Sorghum-associated microbial communities from plants grown in Nebraska, USA.</title>
        <authorList>
            <person name="Schachtman D."/>
        </authorList>
    </citation>
    <scope>NUCLEOTIDE SEQUENCE</scope>
    <source>
        <strain evidence="3">DS1006</strain>
        <strain evidence="4 5">DS1016</strain>
    </source>
</reference>
<evidence type="ECO:0000313" key="3">
    <source>
        <dbReference type="EMBL" id="MDP9907856.1"/>
    </source>
</evidence>
<sequence length="190" mass="20020">MRSLGDSPSSVPSTASARSPFKGFRIGGLGMTVVLIAFLVAVIFAANHNDVVGWIVAVVSFGWLALAAFVVFSIQKAARRAGEKLTEAQNAFNAATGRAPSSSSADHGGTRVVSERSEADEMRDLKLDHSFKIVQVQVRVVEDERAKGDAADQDTINRALETIAITSSNARDMIKSSGGGDEPVSGTIID</sequence>
<protein>
    <recommendedName>
        <fullName evidence="7">Phage holin family protein</fullName>
    </recommendedName>
</protein>
<feature type="compositionally biased region" description="Polar residues" evidence="1">
    <location>
        <begin position="94"/>
        <end position="105"/>
    </location>
</feature>
<keyword evidence="5" id="KW-1185">Reference proteome</keyword>
<dbReference type="RefSeq" id="WP_284992008.1">
    <property type="nucleotide sequence ID" value="NZ_JAUSRG010000029.1"/>
</dbReference>
<evidence type="ECO:0000256" key="2">
    <source>
        <dbReference type="SAM" id="Phobius"/>
    </source>
</evidence>
<keyword evidence="2" id="KW-0472">Membrane</keyword>
<dbReference type="Proteomes" id="UP001242995">
    <property type="component" value="Unassembled WGS sequence"/>
</dbReference>
<feature type="transmembrane region" description="Helical" evidence="2">
    <location>
        <begin position="26"/>
        <end position="46"/>
    </location>
</feature>
<dbReference type="EMBL" id="JAUSRG010000029">
    <property type="protein sequence ID" value="MDP9907856.1"/>
    <property type="molecule type" value="Genomic_DNA"/>
</dbReference>
<keyword evidence="2" id="KW-1133">Transmembrane helix</keyword>
<feature type="transmembrane region" description="Helical" evidence="2">
    <location>
        <begin position="52"/>
        <end position="74"/>
    </location>
</feature>
<accession>A0AAW8DN83</accession>
<comment type="caution">
    <text evidence="3">The sequence shown here is derived from an EMBL/GenBank/DDBJ whole genome shotgun (WGS) entry which is preliminary data.</text>
</comment>
<name>A0AAW8DN83_9MICC</name>